<name>E6PN08_9ZZZZ</name>
<dbReference type="EMBL" id="CABM01000024">
    <property type="protein sequence ID" value="CBH96310.1"/>
    <property type="molecule type" value="Genomic_DNA"/>
</dbReference>
<evidence type="ECO:0000313" key="1">
    <source>
        <dbReference type="EMBL" id="CBH96310.1"/>
    </source>
</evidence>
<protein>
    <submittedName>
        <fullName evidence="1">Uncharacterized protein</fullName>
    </submittedName>
</protein>
<dbReference type="AlphaFoldDB" id="E6PN08"/>
<comment type="caution">
    <text evidence="1">The sequence shown here is derived from an EMBL/GenBank/DDBJ whole genome shotgun (WGS) entry which is preliminary data.</text>
</comment>
<reference evidence="1" key="1">
    <citation type="submission" date="2009-10" db="EMBL/GenBank/DDBJ databases">
        <title>Diversity of trophic interactions inside an arsenic-rich microbial ecosystem.</title>
        <authorList>
            <person name="Bertin P.N."/>
            <person name="Heinrich-Salmeron A."/>
            <person name="Pelletier E."/>
            <person name="Goulhen-Chollet F."/>
            <person name="Arsene-Ploetze F."/>
            <person name="Gallien S."/>
            <person name="Calteau A."/>
            <person name="Vallenet D."/>
            <person name="Casiot C."/>
            <person name="Chane-Woon-Ming B."/>
            <person name="Giloteaux L."/>
            <person name="Barakat M."/>
            <person name="Bonnefoy V."/>
            <person name="Bruneel O."/>
            <person name="Chandler M."/>
            <person name="Cleiss J."/>
            <person name="Duran R."/>
            <person name="Elbaz-Poulichet F."/>
            <person name="Fonknechten N."/>
            <person name="Lauga B."/>
            <person name="Mornico D."/>
            <person name="Ortet P."/>
            <person name="Schaeffer C."/>
            <person name="Siguier P."/>
            <person name="Alexander Thil Smith A."/>
            <person name="Van Dorsselaer A."/>
            <person name="Weissenbach J."/>
            <person name="Medigue C."/>
            <person name="Le Paslier D."/>
        </authorList>
    </citation>
    <scope>NUCLEOTIDE SEQUENCE</scope>
</reference>
<organism evidence="1">
    <name type="scientific">mine drainage metagenome</name>
    <dbReference type="NCBI Taxonomy" id="410659"/>
    <lineage>
        <taxon>unclassified sequences</taxon>
        <taxon>metagenomes</taxon>
        <taxon>ecological metagenomes</taxon>
    </lineage>
</organism>
<gene>
    <name evidence="1" type="ORF">CARN2_2251</name>
</gene>
<proteinExistence type="predicted"/>
<accession>E6PN08</accession>
<sequence>MSTDTKPKDSSPQRALSVYVDQLARMQNSPFVTKLAFSVIASDGKTQEETLEIVMPTYAAMQLSRSIESAISQFASHDAFKHQLAEVAEGKLDATPLGIGQVVSSKPKASSRAK</sequence>